<feature type="region of interest" description="Disordered" evidence="3">
    <location>
        <begin position="132"/>
        <end position="160"/>
    </location>
</feature>
<feature type="short sequence motif" description="DGA/G" evidence="2">
    <location>
        <begin position="333"/>
        <end position="335"/>
    </location>
</feature>
<dbReference type="RefSeq" id="WP_407337658.1">
    <property type="nucleotide sequence ID" value="NZ_CP136862.1"/>
</dbReference>
<evidence type="ECO:0000256" key="1">
    <source>
        <dbReference type="ARBA" id="ARBA00023098"/>
    </source>
</evidence>
<keyword evidence="1 2" id="KW-0443">Lipid metabolism</keyword>
<protein>
    <recommendedName>
        <fullName evidence="4">PNPLA domain-containing protein</fullName>
    </recommendedName>
</protein>
<evidence type="ECO:0000313" key="5">
    <source>
        <dbReference type="EMBL" id="WOJ88218.1"/>
    </source>
</evidence>
<feature type="short sequence motif" description="GXSXG" evidence="2">
    <location>
        <begin position="69"/>
        <end position="73"/>
    </location>
</feature>
<keyword evidence="2" id="KW-0378">Hydrolase</keyword>
<feature type="active site" description="Proton acceptor" evidence="2">
    <location>
        <position position="333"/>
    </location>
</feature>
<dbReference type="PROSITE" id="PS51635">
    <property type="entry name" value="PNPLA"/>
    <property type="match status" value="1"/>
</dbReference>
<evidence type="ECO:0000313" key="6">
    <source>
        <dbReference type="Proteomes" id="UP001626536"/>
    </source>
</evidence>
<organism evidence="5 6">
    <name type="scientific">Methylocapsa polymorpha</name>
    <dbReference type="NCBI Taxonomy" id="3080828"/>
    <lineage>
        <taxon>Bacteria</taxon>
        <taxon>Pseudomonadati</taxon>
        <taxon>Pseudomonadota</taxon>
        <taxon>Alphaproteobacteria</taxon>
        <taxon>Hyphomicrobiales</taxon>
        <taxon>Beijerinckiaceae</taxon>
        <taxon>Methylocapsa</taxon>
    </lineage>
</organism>
<name>A0ABZ0HNL3_9HYPH</name>
<accession>A0ABZ0HNL3</accession>
<gene>
    <name evidence="5" type="ORF">RZS28_10185</name>
</gene>
<feature type="active site" description="Nucleophile" evidence="2">
    <location>
        <position position="71"/>
    </location>
</feature>
<comment type="caution">
    <text evidence="2">Lacks conserved residue(s) required for the propagation of feature annotation.</text>
</comment>
<dbReference type="InterPro" id="IPR002641">
    <property type="entry name" value="PNPLA_dom"/>
</dbReference>
<proteinExistence type="predicted"/>
<dbReference type="SUPFAM" id="SSF52151">
    <property type="entry name" value="FabD/lysophospholipase-like"/>
    <property type="match status" value="1"/>
</dbReference>
<dbReference type="InterPro" id="IPR016035">
    <property type="entry name" value="Acyl_Trfase/lysoPLipase"/>
</dbReference>
<keyword evidence="2" id="KW-0442">Lipid degradation</keyword>
<evidence type="ECO:0000256" key="2">
    <source>
        <dbReference type="PROSITE-ProRule" id="PRU01161"/>
    </source>
</evidence>
<evidence type="ECO:0000259" key="4">
    <source>
        <dbReference type="PROSITE" id="PS51635"/>
    </source>
</evidence>
<dbReference type="EMBL" id="CP136862">
    <property type="protein sequence ID" value="WOJ88218.1"/>
    <property type="molecule type" value="Genomic_DNA"/>
</dbReference>
<dbReference type="Proteomes" id="UP001626536">
    <property type="component" value="Chromosome"/>
</dbReference>
<feature type="domain" description="PNPLA" evidence="4">
    <location>
        <begin position="13"/>
        <end position="346"/>
    </location>
</feature>
<evidence type="ECO:0000256" key="3">
    <source>
        <dbReference type="SAM" id="MobiDB-lite"/>
    </source>
</evidence>
<reference evidence="5 6" key="1">
    <citation type="submission" date="2023-10" db="EMBL/GenBank/DDBJ databases">
        <title>Novel methanotroph of the genus Methylocapsa from a subarctic wetland.</title>
        <authorList>
            <person name="Belova S.E."/>
            <person name="Oshkin I.Y."/>
            <person name="Miroshnikov K."/>
            <person name="Dedysh S.N."/>
        </authorList>
    </citation>
    <scope>NUCLEOTIDE SEQUENCE [LARGE SCALE GENOMIC DNA]</scope>
    <source>
        <strain evidence="5 6">RX1</strain>
    </source>
</reference>
<sequence>MQTLSREEFQIGLTMSGAISAGAYTAGVFDFLIQALDEWEKARNGAYRETGVDPEQIPNHRVGLKVMSGASAGAITAAIGAVALADANQKPVPFNSPGGSKQQFKCFLPKLYDTWVARPGLVAEDGQTSDFLQAGDLDKRPDPADDFSSTSDPAPAADGPLPVTSALNSRLLDGIAKAAIDVTAVTSAPRAYISERLHIYLTLSNLRGVPYTVPFTGGAFGMVSHGDRVHYAVTGVGSWPRVSDFGEADKKREIDVATLVKGDPNNKEWKDFAICAVASAAFPIGLAPREIDGARAEFVSRHFPIEAIAEFGSMPDWPIDVWQADSFRFTTADGGIIDNDPFEYARLSLKDPGATQNERGLAEADRAVIMISPFPKAPSIKPEGQPKFDIVSIFRALQPALIEQARFKPSELVLAADPKIGSRYLIGPSRPPADDGRPEAKERYPIASGLLGGFGGFVARAFRDHDFQLGRRNCQRFLSHIFTVPPDHAIYKAWPKAAQQNPDFRADPTETLQEAYCIIPLFGSARDEVVLPEWPRISDEFYKTLQKRIADRFDYVAPALLEQNVKGILWALLRIAIIRPVGVIRGRTLEFAERTIRCDLVRRNQIEGWRDLPKDTGLDDDEIRLVLAELIDPAYDQRNVRGLVKATGLKAEKIEALLAACQSAKSGKHKVWKAWWTDKTGKPLYALASLKPNPIKSVGYIIGVGIAKYLPSFRSIASTPRIDPPEF</sequence>
<keyword evidence="6" id="KW-1185">Reference proteome</keyword>